<evidence type="ECO:0000313" key="2">
    <source>
        <dbReference type="Proteomes" id="UP000002709"/>
    </source>
</evidence>
<dbReference type="KEGG" id="plt:Plut_1826"/>
<dbReference type="EMBL" id="CP000096">
    <property type="protein sequence ID" value="ABB24679.1"/>
    <property type="molecule type" value="Genomic_DNA"/>
</dbReference>
<evidence type="ECO:0008006" key="3">
    <source>
        <dbReference type="Google" id="ProtNLM"/>
    </source>
</evidence>
<dbReference type="Proteomes" id="UP000002709">
    <property type="component" value="Chromosome"/>
</dbReference>
<proteinExistence type="predicted"/>
<evidence type="ECO:0000313" key="1">
    <source>
        <dbReference type="EMBL" id="ABB24679.1"/>
    </source>
</evidence>
<accession>Q3B1V2</accession>
<gene>
    <name evidence="1" type="ordered locus">Plut_1826</name>
</gene>
<sequence>MMNQLRSLRGLLWAMSQTRTFYILGAGASYGLIPVTQDLRRNIESAFHSVGVYQSTPAAHGQLFERLFGDISKNEPDLRKLLLMHMPPSALDFLVQHTLSLSIDGIIPSQYAVFDVVGAPATFCNFNLDGLASKYCGHRHDVFEMHGRVDSALVEKARFSDLLEATVVYGVRFPHITPKLLPQVEPATITQQNVYSKAGVLFKYARAVVILGYSFGQRSGGFDDIHSFRYVVSLLKSNPLPVFVVSPTPDDLAELLRDTLSWRYVYAVALRWEFFSAAVLANVGSLQGIGRNWLDILRRIIRDYEAALDAS</sequence>
<organism evidence="1 2">
    <name type="scientific">Chlorobium luteolum (strain DSM 273 / BCRC 81028 / 2530)</name>
    <name type="common">Pelodictyon luteolum</name>
    <dbReference type="NCBI Taxonomy" id="319225"/>
    <lineage>
        <taxon>Bacteria</taxon>
        <taxon>Pseudomonadati</taxon>
        <taxon>Chlorobiota</taxon>
        <taxon>Chlorobiia</taxon>
        <taxon>Chlorobiales</taxon>
        <taxon>Chlorobiaceae</taxon>
        <taxon>Chlorobium/Pelodictyon group</taxon>
        <taxon>Pelodictyon</taxon>
    </lineage>
</organism>
<protein>
    <recommendedName>
        <fullName evidence="3">SIR2-like domain-containing protein</fullName>
    </recommendedName>
</protein>
<keyword evidence="2" id="KW-1185">Reference proteome</keyword>
<dbReference type="HOGENOM" id="CLU_893855_0_0_10"/>
<name>Q3B1V2_CHLL3</name>
<reference evidence="2" key="1">
    <citation type="submission" date="2005-08" db="EMBL/GenBank/DDBJ databases">
        <title>Complete sequence of Pelodictyon luteolum DSM 273.</title>
        <authorList>
            <consortium name="US DOE Joint Genome Institute"/>
            <person name="Copeland A."/>
            <person name="Lucas S."/>
            <person name="Lapidus A."/>
            <person name="Barry K."/>
            <person name="Detter J.C."/>
            <person name="Glavina T."/>
            <person name="Hammon N."/>
            <person name="Israni S."/>
            <person name="Pitluck S."/>
            <person name="Bryant D."/>
            <person name="Schmutz J."/>
            <person name="Larimer F."/>
            <person name="Land M."/>
            <person name="Kyrpides N."/>
            <person name="Ivanova N."/>
            <person name="Richardson P."/>
        </authorList>
    </citation>
    <scope>NUCLEOTIDE SEQUENCE [LARGE SCALE GENOMIC DNA]</scope>
    <source>
        <strain evidence="2">DSM 273 / BCRC 81028 / 2530</strain>
    </source>
</reference>
<dbReference type="AlphaFoldDB" id="Q3B1V2"/>